<dbReference type="PANTHER" id="PTHR20903">
    <property type="entry name" value="PREFOLDIN SUBUNIT 1-RELATED"/>
    <property type="match status" value="1"/>
</dbReference>
<dbReference type="PANTHER" id="PTHR20903:SF0">
    <property type="entry name" value="PREFOLDIN SUBUNIT 1"/>
    <property type="match status" value="1"/>
</dbReference>
<dbReference type="CDD" id="cd23162">
    <property type="entry name" value="Prefoldin_beta_GimC"/>
    <property type="match status" value="1"/>
</dbReference>
<organism evidence="12">
    <name type="scientific">uncultured marine thaumarchaeote KM3_149_F07</name>
    <dbReference type="NCBI Taxonomy" id="1456013"/>
    <lineage>
        <taxon>Archaea</taxon>
        <taxon>Nitrososphaerota</taxon>
        <taxon>environmental samples</taxon>
    </lineage>
</organism>
<dbReference type="Gene3D" id="1.10.287.370">
    <property type="match status" value="1"/>
</dbReference>
<feature type="region of interest" description="Disordered" evidence="11">
    <location>
        <begin position="112"/>
        <end position="132"/>
    </location>
</feature>
<evidence type="ECO:0000256" key="6">
    <source>
        <dbReference type="ARBA" id="ARBA00023186"/>
    </source>
</evidence>
<evidence type="ECO:0000256" key="2">
    <source>
        <dbReference type="ARBA" id="ARBA00008045"/>
    </source>
</evidence>
<reference evidence="12" key="1">
    <citation type="journal article" date="2014" name="Genome Biol. Evol.">
        <title>Pangenome evidence for extensive interdomain horizontal transfer affecting lineage core and shell genes in uncultured planktonic thaumarchaeota and euryarchaeota.</title>
        <authorList>
            <person name="Deschamps P."/>
            <person name="Zivanovic Y."/>
            <person name="Moreira D."/>
            <person name="Rodriguez-Valera F."/>
            <person name="Lopez-Garcia P."/>
        </authorList>
    </citation>
    <scope>NUCLEOTIDE SEQUENCE</scope>
</reference>
<dbReference type="EMBL" id="KF900624">
    <property type="protein sequence ID" value="AIF01540.1"/>
    <property type="molecule type" value="Genomic_DNA"/>
</dbReference>
<comment type="subunit">
    <text evidence="3 9">Heterohexamer of two alpha and four beta subunits.</text>
</comment>
<evidence type="ECO:0000256" key="3">
    <source>
        <dbReference type="ARBA" id="ARBA00011716"/>
    </source>
</evidence>
<dbReference type="NCBIfam" id="TIGR02338">
    <property type="entry name" value="gimC_beta"/>
    <property type="match status" value="1"/>
</dbReference>
<dbReference type="InterPro" id="IPR009053">
    <property type="entry name" value="Prefoldin"/>
</dbReference>
<evidence type="ECO:0000256" key="11">
    <source>
        <dbReference type="SAM" id="MobiDB-lite"/>
    </source>
</evidence>
<comment type="subcellular location">
    <subcellularLocation>
        <location evidence="1 9">Cytoplasm</location>
    </subcellularLocation>
</comment>
<comment type="function">
    <text evidence="7 9">Molecular chaperone capable of stabilizing a range of proteins. Seems to fulfill an ATP-independent, HSP70-like function in archaeal de novo protein folding.</text>
</comment>
<dbReference type="GO" id="GO:0005737">
    <property type="term" value="C:cytoplasm"/>
    <property type="evidence" value="ECO:0007669"/>
    <property type="project" value="UniProtKB-SubCell"/>
</dbReference>
<accession>A0A075GE65</accession>
<dbReference type="Pfam" id="PF01920">
    <property type="entry name" value="Prefoldin_2"/>
    <property type="match status" value="1"/>
</dbReference>
<evidence type="ECO:0000256" key="4">
    <source>
        <dbReference type="ARBA" id="ARBA00016304"/>
    </source>
</evidence>
<evidence type="ECO:0000256" key="8">
    <source>
        <dbReference type="ARBA" id="ARBA00033461"/>
    </source>
</evidence>
<evidence type="ECO:0000313" key="12">
    <source>
        <dbReference type="EMBL" id="AIF01540.1"/>
    </source>
</evidence>
<dbReference type="InterPro" id="IPR002777">
    <property type="entry name" value="PFD_beta-like"/>
</dbReference>
<feature type="compositionally biased region" description="Polar residues" evidence="11">
    <location>
        <begin position="114"/>
        <end position="125"/>
    </location>
</feature>
<keyword evidence="6 9" id="KW-0143">Chaperone</keyword>
<comment type="similarity">
    <text evidence="2 9">Belongs to the prefoldin subunit beta family.</text>
</comment>
<gene>
    <name evidence="12" type="primary">PFDN6</name>
    <name evidence="9 12" type="synonym">pfdB</name>
</gene>
<evidence type="ECO:0000256" key="9">
    <source>
        <dbReference type="HAMAP-Rule" id="MF_00307"/>
    </source>
</evidence>
<evidence type="ECO:0000256" key="1">
    <source>
        <dbReference type="ARBA" id="ARBA00004496"/>
    </source>
</evidence>
<feature type="coiled-coil region" evidence="10">
    <location>
        <begin position="11"/>
        <end position="95"/>
    </location>
</feature>
<dbReference type="GO" id="GO:0016272">
    <property type="term" value="C:prefoldin complex"/>
    <property type="evidence" value="ECO:0007669"/>
    <property type="project" value="UniProtKB-UniRule"/>
</dbReference>
<evidence type="ECO:0000256" key="7">
    <source>
        <dbReference type="ARBA" id="ARBA00025077"/>
    </source>
</evidence>
<dbReference type="GO" id="GO:0051082">
    <property type="term" value="F:unfolded protein binding"/>
    <property type="evidence" value="ECO:0007669"/>
    <property type="project" value="UniProtKB-UniRule"/>
</dbReference>
<protein>
    <recommendedName>
        <fullName evidence="4 9">Prefoldin subunit beta</fullName>
    </recommendedName>
    <alternativeName>
        <fullName evidence="8 9">GimC subunit beta</fullName>
    </alternativeName>
</protein>
<sequence length="132" mass="15190">MSSNQQIPPLVQEQLAKLQQTQQNLQSILAQKQQLEFDKLETEKALEELQKANDDDMVFKHAGTILIKSNKKDLIEELDEKKELAKTKASLLTKQEERLKITLKEGETKIQEMIKNQSVAGTQQPQHDEPRK</sequence>
<evidence type="ECO:0000256" key="10">
    <source>
        <dbReference type="SAM" id="Coils"/>
    </source>
</evidence>
<evidence type="ECO:0000256" key="5">
    <source>
        <dbReference type="ARBA" id="ARBA00022490"/>
    </source>
</evidence>
<dbReference type="SUPFAM" id="SSF46579">
    <property type="entry name" value="Prefoldin"/>
    <property type="match status" value="1"/>
</dbReference>
<dbReference type="GO" id="GO:0044183">
    <property type="term" value="F:protein folding chaperone"/>
    <property type="evidence" value="ECO:0007669"/>
    <property type="project" value="TreeGrafter"/>
</dbReference>
<dbReference type="AlphaFoldDB" id="A0A075GE65"/>
<dbReference type="InterPro" id="IPR012713">
    <property type="entry name" value="PfdB"/>
</dbReference>
<keyword evidence="10" id="KW-0175">Coiled coil</keyword>
<name>A0A075GE65_9ARCH</name>
<dbReference type="HAMAP" id="MF_00307">
    <property type="entry name" value="PfdB"/>
    <property type="match status" value="1"/>
</dbReference>
<proteinExistence type="inferred from homology"/>
<keyword evidence="5 9" id="KW-0963">Cytoplasm</keyword>